<sequence>MSFGDIDSTDLDNLFSDMKVASFVDQLARPLRWVASGMASMANADQGVLSHPSNPDVKQGHTVVAFPVVLQKETSRR</sequence>
<dbReference type="AlphaFoldDB" id="A0A167J802"/>
<gene>
    <name evidence="1" type="ORF">CALVIDRAFT_566570</name>
</gene>
<proteinExistence type="predicted"/>
<keyword evidence="2" id="KW-1185">Reference proteome</keyword>
<protein>
    <submittedName>
        <fullName evidence="1">Uncharacterized protein</fullName>
    </submittedName>
</protein>
<name>A0A167J802_CALVF</name>
<evidence type="ECO:0000313" key="2">
    <source>
        <dbReference type="Proteomes" id="UP000076738"/>
    </source>
</evidence>
<dbReference type="Proteomes" id="UP000076738">
    <property type="component" value="Unassembled WGS sequence"/>
</dbReference>
<dbReference type="OrthoDB" id="10514425at2759"/>
<evidence type="ECO:0000313" key="1">
    <source>
        <dbReference type="EMBL" id="KZO93328.1"/>
    </source>
</evidence>
<dbReference type="EMBL" id="KV417302">
    <property type="protein sequence ID" value="KZO93328.1"/>
    <property type="molecule type" value="Genomic_DNA"/>
</dbReference>
<organism evidence="1 2">
    <name type="scientific">Calocera viscosa (strain TUFC12733)</name>
    <dbReference type="NCBI Taxonomy" id="1330018"/>
    <lineage>
        <taxon>Eukaryota</taxon>
        <taxon>Fungi</taxon>
        <taxon>Dikarya</taxon>
        <taxon>Basidiomycota</taxon>
        <taxon>Agaricomycotina</taxon>
        <taxon>Dacrymycetes</taxon>
        <taxon>Dacrymycetales</taxon>
        <taxon>Dacrymycetaceae</taxon>
        <taxon>Calocera</taxon>
    </lineage>
</organism>
<accession>A0A167J802</accession>
<reference evidence="1 2" key="1">
    <citation type="journal article" date="2016" name="Mol. Biol. Evol.">
        <title>Comparative Genomics of Early-Diverging Mushroom-Forming Fungi Provides Insights into the Origins of Lignocellulose Decay Capabilities.</title>
        <authorList>
            <person name="Nagy L.G."/>
            <person name="Riley R."/>
            <person name="Tritt A."/>
            <person name="Adam C."/>
            <person name="Daum C."/>
            <person name="Floudas D."/>
            <person name="Sun H."/>
            <person name="Yadav J.S."/>
            <person name="Pangilinan J."/>
            <person name="Larsson K.H."/>
            <person name="Matsuura K."/>
            <person name="Barry K."/>
            <person name="Labutti K."/>
            <person name="Kuo R."/>
            <person name="Ohm R.A."/>
            <person name="Bhattacharya S.S."/>
            <person name="Shirouzu T."/>
            <person name="Yoshinaga Y."/>
            <person name="Martin F.M."/>
            <person name="Grigoriev I.V."/>
            <person name="Hibbett D.S."/>
        </authorList>
    </citation>
    <scope>NUCLEOTIDE SEQUENCE [LARGE SCALE GENOMIC DNA]</scope>
    <source>
        <strain evidence="1 2">TUFC12733</strain>
    </source>
</reference>